<evidence type="ECO:0000256" key="3">
    <source>
        <dbReference type="ARBA" id="ARBA00022833"/>
    </source>
</evidence>
<dbReference type="AlphaFoldDB" id="A0AA40EI58"/>
<dbReference type="SMART" id="SM00184">
    <property type="entry name" value="RING"/>
    <property type="match status" value="1"/>
</dbReference>
<protein>
    <recommendedName>
        <fullName evidence="5">RING-type domain-containing protein</fullName>
    </recommendedName>
</protein>
<feature type="domain" description="RING-type" evidence="5">
    <location>
        <begin position="52"/>
        <end position="111"/>
    </location>
</feature>
<dbReference type="InterPro" id="IPR017907">
    <property type="entry name" value="Znf_RING_CS"/>
</dbReference>
<dbReference type="Pfam" id="PF00097">
    <property type="entry name" value="zf-C3HC4"/>
    <property type="match status" value="1"/>
</dbReference>
<keyword evidence="3" id="KW-0862">Zinc</keyword>
<dbReference type="SUPFAM" id="SSF57850">
    <property type="entry name" value="RING/U-box"/>
    <property type="match status" value="1"/>
</dbReference>
<dbReference type="PROSITE" id="PS00518">
    <property type="entry name" value="ZF_RING_1"/>
    <property type="match status" value="1"/>
</dbReference>
<dbReference type="InterPro" id="IPR001841">
    <property type="entry name" value="Znf_RING"/>
</dbReference>
<reference evidence="6" key="1">
    <citation type="submission" date="2023-06" db="EMBL/GenBank/DDBJ databases">
        <title>Genome-scale phylogeny and comparative genomics of the fungal order Sordariales.</title>
        <authorList>
            <consortium name="Lawrence Berkeley National Laboratory"/>
            <person name="Hensen N."/>
            <person name="Bonometti L."/>
            <person name="Westerberg I."/>
            <person name="Brannstrom I.O."/>
            <person name="Guillou S."/>
            <person name="Cros-Aarteil S."/>
            <person name="Calhoun S."/>
            <person name="Haridas S."/>
            <person name="Kuo A."/>
            <person name="Mondo S."/>
            <person name="Pangilinan J."/>
            <person name="Riley R."/>
            <person name="Labutti K."/>
            <person name="Andreopoulos B."/>
            <person name="Lipzen A."/>
            <person name="Chen C."/>
            <person name="Yanf M."/>
            <person name="Daum C."/>
            <person name="Ng V."/>
            <person name="Clum A."/>
            <person name="Steindorff A."/>
            <person name="Ohm R."/>
            <person name="Martin F."/>
            <person name="Silar P."/>
            <person name="Natvig D."/>
            <person name="Lalanne C."/>
            <person name="Gautier V."/>
            <person name="Ament-Velasquez S.L."/>
            <person name="Kruys A."/>
            <person name="Hutchinson M.I."/>
            <person name="Powell A.J."/>
            <person name="Barry K."/>
            <person name="Miller A.N."/>
            <person name="Grigoriev I.V."/>
            <person name="Debuchy R."/>
            <person name="Gladieux P."/>
            <person name="Thoren M.H."/>
            <person name="Johannesson H."/>
        </authorList>
    </citation>
    <scope>NUCLEOTIDE SEQUENCE</scope>
    <source>
        <strain evidence="6">CBS 540.89</strain>
    </source>
</reference>
<dbReference type="EMBL" id="JAUKTV010000004">
    <property type="protein sequence ID" value="KAK0739446.1"/>
    <property type="molecule type" value="Genomic_DNA"/>
</dbReference>
<keyword evidence="7" id="KW-1185">Reference proteome</keyword>
<organism evidence="6 7">
    <name type="scientific">Apiosordaria backusii</name>
    <dbReference type="NCBI Taxonomy" id="314023"/>
    <lineage>
        <taxon>Eukaryota</taxon>
        <taxon>Fungi</taxon>
        <taxon>Dikarya</taxon>
        <taxon>Ascomycota</taxon>
        <taxon>Pezizomycotina</taxon>
        <taxon>Sordariomycetes</taxon>
        <taxon>Sordariomycetidae</taxon>
        <taxon>Sordariales</taxon>
        <taxon>Lasiosphaeriaceae</taxon>
        <taxon>Apiosordaria</taxon>
    </lineage>
</organism>
<dbReference type="Proteomes" id="UP001172159">
    <property type="component" value="Unassembled WGS sequence"/>
</dbReference>
<keyword evidence="1" id="KW-0479">Metal-binding</keyword>
<evidence type="ECO:0000259" key="5">
    <source>
        <dbReference type="PROSITE" id="PS50089"/>
    </source>
</evidence>
<dbReference type="PROSITE" id="PS50089">
    <property type="entry name" value="ZF_RING_2"/>
    <property type="match status" value="1"/>
</dbReference>
<comment type="caution">
    <text evidence="6">The sequence shown here is derived from an EMBL/GenBank/DDBJ whole genome shotgun (WGS) entry which is preliminary data.</text>
</comment>
<dbReference type="InterPro" id="IPR018957">
    <property type="entry name" value="Znf_C3HC4_RING-type"/>
</dbReference>
<accession>A0AA40EI58</accession>
<keyword evidence="2 4" id="KW-0863">Zinc-finger</keyword>
<evidence type="ECO:0000256" key="4">
    <source>
        <dbReference type="PROSITE-ProRule" id="PRU00175"/>
    </source>
</evidence>
<dbReference type="Gene3D" id="3.30.40.10">
    <property type="entry name" value="Zinc/RING finger domain, C3HC4 (zinc finger)"/>
    <property type="match status" value="1"/>
</dbReference>
<dbReference type="GO" id="GO:0008270">
    <property type="term" value="F:zinc ion binding"/>
    <property type="evidence" value="ECO:0007669"/>
    <property type="project" value="UniProtKB-KW"/>
</dbReference>
<evidence type="ECO:0000313" key="6">
    <source>
        <dbReference type="EMBL" id="KAK0739446.1"/>
    </source>
</evidence>
<evidence type="ECO:0000313" key="7">
    <source>
        <dbReference type="Proteomes" id="UP001172159"/>
    </source>
</evidence>
<name>A0AA40EI58_9PEZI</name>
<gene>
    <name evidence="6" type="ORF">B0T21DRAFT_409794</name>
</gene>
<evidence type="ECO:0000256" key="2">
    <source>
        <dbReference type="ARBA" id="ARBA00022771"/>
    </source>
</evidence>
<evidence type="ECO:0000256" key="1">
    <source>
        <dbReference type="ARBA" id="ARBA00022723"/>
    </source>
</evidence>
<proteinExistence type="predicted"/>
<sequence>MISLNQTIQLDKSTTISMASEREEVSLWHQLKAWIHMSPEQKAVTKTPIVNCLVCLEENENLTPATPPENIANANPGIVLFCGHMMCKDCYDGWAEHLTNSGETVSCPKCRLDLVYTTKKESFEGCTHPAYAYPLPAASWQPDYIPPTKPEGGSIPNFCHPCRIESMNFLARQIRELREGGYDDFQVRNAILHSAAGALQLTDFEKQAAFPPNPDGSPYRPWVAPAPGNEENYLFVELREEVIREGYTWRGPAPSR</sequence>
<dbReference type="InterPro" id="IPR013083">
    <property type="entry name" value="Znf_RING/FYVE/PHD"/>
</dbReference>